<feature type="binding site" evidence="9">
    <location>
        <position position="47"/>
    </location>
    <ligand>
        <name>ATP</name>
        <dbReference type="ChEBI" id="CHEBI:30616"/>
    </ligand>
</feature>
<dbReference type="PANTHER" id="PTHR24363:SF0">
    <property type="entry name" value="SERINE_THREONINE KINASE LIKE DOMAIN CONTAINING 1"/>
    <property type="match status" value="1"/>
</dbReference>
<gene>
    <name evidence="11" type="ORF">PGLA_07735</name>
</gene>
<dbReference type="InterPro" id="IPR011009">
    <property type="entry name" value="Kinase-like_dom_sf"/>
</dbReference>
<dbReference type="PANTHER" id="PTHR24363">
    <property type="entry name" value="SERINE/THREONINE PROTEIN KINASE"/>
    <property type="match status" value="1"/>
</dbReference>
<comment type="catalytic activity">
    <reaction evidence="8">
        <text>L-seryl-[protein] + ATP = O-phospho-L-seryl-[protein] + ADP + H(+)</text>
        <dbReference type="Rhea" id="RHEA:17989"/>
        <dbReference type="Rhea" id="RHEA-COMP:9863"/>
        <dbReference type="Rhea" id="RHEA-COMP:11604"/>
        <dbReference type="ChEBI" id="CHEBI:15378"/>
        <dbReference type="ChEBI" id="CHEBI:29999"/>
        <dbReference type="ChEBI" id="CHEBI:30616"/>
        <dbReference type="ChEBI" id="CHEBI:83421"/>
        <dbReference type="ChEBI" id="CHEBI:456216"/>
        <dbReference type="EC" id="2.7.11.1"/>
    </reaction>
</comment>
<evidence type="ECO:0000256" key="2">
    <source>
        <dbReference type="ARBA" id="ARBA00022527"/>
    </source>
</evidence>
<evidence type="ECO:0000256" key="7">
    <source>
        <dbReference type="ARBA" id="ARBA00047899"/>
    </source>
</evidence>
<evidence type="ECO:0000256" key="9">
    <source>
        <dbReference type="PROSITE-ProRule" id="PRU10141"/>
    </source>
</evidence>
<dbReference type="SUPFAM" id="SSF52540">
    <property type="entry name" value="P-loop containing nucleoside triphosphate hydrolases"/>
    <property type="match status" value="1"/>
</dbReference>
<evidence type="ECO:0000256" key="6">
    <source>
        <dbReference type="ARBA" id="ARBA00022840"/>
    </source>
</evidence>
<dbReference type="InterPro" id="IPR000719">
    <property type="entry name" value="Prot_kinase_dom"/>
</dbReference>
<evidence type="ECO:0000259" key="10">
    <source>
        <dbReference type="PROSITE" id="PS50011"/>
    </source>
</evidence>
<keyword evidence="6 9" id="KW-0067">ATP-binding</keyword>
<dbReference type="InterPro" id="IPR017441">
    <property type="entry name" value="Protein_kinase_ATP_BS"/>
</dbReference>
<keyword evidence="4 9" id="KW-0547">Nucleotide-binding</keyword>
<dbReference type="PROSITE" id="PS00107">
    <property type="entry name" value="PROTEIN_KINASE_ATP"/>
    <property type="match status" value="1"/>
</dbReference>
<evidence type="ECO:0000256" key="1">
    <source>
        <dbReference type="ARBA" id="ARBA00012513"/>
    </source>
</evidence>
<accession>A0A168MD68</accession>
<dbReference type="Gene3D" id="3.30.200.20">
    <property type="entry name" value="Phosphorylase Kinase, domain 1"/>
    <property type="match status" value="1"/>
</dbReference>
<evidence type="ECO:0000256" key="8">
    <source>
        <dbReference type="ARBA" id="ARBA00048679"/>
    </source>
</evidence>
<evidence type="ECO:0000256" key="5">
    <source>
        <dbReference type="ARBA" id="ARBA00022777"/>
    </source>
</evidence>
<keyword evidence="12" id="KW-1185">Reference proteome</keyword>
<dbReference type="GO" id="GO:0005524">
    <property type="term" value="F:ATP binding"/>
    <property type="evidence" value="ECO:0007669"/>
    <property type="project" value="UniProtKB-UniRule"/>
</dbReference>
<keyword evidence="2 11" id="KW-0723">Serine/threonine-protein kinase</keyword>
<dbReference type="OrthoDB" id="9788659at2"/>
<dbReference type="SUPFAM" id="SSF56112">
    <property type="entry name" value="Protein kinase-like (PK-like)"/>
    <property type="match status" value="1"/>
</dbReference>
<reference evidence="11 12" key="1">
    <citation type="submission" date="2016-03" db="EMBL/GenBank/DDBJ databases">
        <title>Draft genome sequence of Paenibacillus glacialis DSM 22343.</title>
        <authorList>
            <person name="Shin S.-K."/>
            <person name="Yi H."/>
        </authorList>
    </citation>
    <scope>NUCLEOTIDE SEQUENCE [LARGE SCALE GENOMIC DNA]</scope>
    <source>
        <strain evidence="11 12">DSM 22343</strain>
    </source>
</reference>
<dbReference type="PROSITE" id="PS50011">
    <property type="entry name" value="PROTEIN_KINASE_DOM"/>
    <property type="match status" value="1"/>
</dbReference>
<dbReference type="EMBL" id="LVJH01000007">
    <property type="protein sequence ID" value="OAB44534.1"/>
    <property type="molecule type" value="Genomic_DNA"/>
</dbReference>
<dbReference type="EC" id="2.7.11.1" evidence="1"/>
<dbReference type="InterPro" id="IPR027417">
    <property type="entry name" value="P-loop_NTPase"/>
</dbReference>
<evidence type="ECO:0000313" key="12">
    <source>
        <dbReference type="Proteomes" id="UP000076967"/>
    </source>
</evidence>
<dbReference type="Gene3D" id="3.40.50.300">
    <property type="entry name" value="P-loop containing nucleotide triphosphate hydrolases"/>
    <property type="match status" value="1"/>
</dbReference>
<sequence length="490" mass="55654">MNQRFLLLKGQIIGGRYLIQQVIGSGGMSHVYLADDLKLPGKQWAVKQCFSFPQQFTNIEDEAELLTTLSHPRLPRIVDFFPPDVKGNAYLVMDYIQGVTLEKYLSSRSGKVKIDFIIRLAEQVLDVLEYLHQHDPPIVFRDLKPSNIMLTSQLELRLIDFGIARNYKQERSEDTVKLGTVGFAAPEQYGSGQSDARSDLYGFGALLLYLVTGGIASEWSDRVESVIRRDCPNEIIPILRKCLQQSPEDRFQSASEISRTLMNYQQTPSNSPQAIGTGHVGTRVITVMGVSSGAGATHTAICIAHYLARTSSKVAIVEMNMEASAFTRIQQIVEGEDGLVIQHERRFSVEGVDYYRQTEREYLIELLGGSYNFVIMDLGSYHENDTLEEFLRADIPILVGWGSEWRMQDMSECISGLTRYPQNKWVYCLPLAPSDAVQRLRKLINSNKVYSVPLHLDPFDRCEEMDKLMNQLFKGIIPDMVKRRRFRFGL</sequence>
<dbReference type="GO" id="GO:0004674">
    <property type="term" value="F:protein serine/threonine kinase activity"/>
    <property type="evidence" value="ECO:0007669"/>
    <property type="project" value="UniProtKB-KW"/>
</dbReference>
<evidence type="ECO:0000256" key="4">
    <source>
        <dbReference type="ARBA" id="ARBA00022741"/>
    </source>
</evidence>
<dbReference type="CDD" id="cd14014">
    <property type="entry name" value="STKc_PknB_like"/>
    <property type="match status" value="1"/>
</dbReference>
<dbReference type="Gene3D" id="1.10.510.10">
    <property type="entry name" value="Transferase(Phosphotransferase) domain 1"/>
    <property type="match status" value="1"/>
</dbReference>
<keyword evidence="3" id="KW-0808">Transferase</keyword>
<keyword evidence="5 11" id="KW-0418">Kinase</keyword>
<dbReference type="Pfam" id="PF00069">
    <property type="entry name" value="Pkinase"/>
    <property type="match status" value="1"/>
</dbReference>
<dbReference type="STRING" id="494026.PGLA_07735"/>
<name>A0A168MD68_9BACL</name>
<protein>
    <recommendedName>
        <fullName evidence="1">non-specific serine/threonine protein kinase</fullName>
        <ecNumber evidence="1">2.7.11.1</ecNumber>
    </recommendedName>
</protein>
<comment type="caution">
    <text evidence="11">The sequence shown here is derived from an EMBL/GenBank/DDBJ whole genome shotgun (WGS) entry which is preliminary data.</text>
</comment>
<organism evidence="11 12">
    <name type="scientific">Paenibacillus glacialis</name>
    <dbReference type="NCBI Taxonomy" id="494026"/>
    <lineage>
        <taxon>Bacteria</taxon>
        <taxon>Bacillati</taxon>
        <taxon>Bacillota</taxon>
        <taxon>Bacilli</taxon>
        <taxon>Bacillales</taxon>
        <taxon>Paenibacillaceae</taxon>
        <taxon>Paenibacillus</taxon>
    </lineage>
</organism>
<dbReference type="SMART" id="SM00220">
    <property type="entry name" value="S_TKc"/>
    <property type="match status" value="1"/>
</dbReference>
<proteinExistence type="predicted"/>
<dbReference type="Proteomes" id="UP000076967">
    <property type="component" value="Unassembled WGS sequence"/>
</dbReference>
<dbReference type="AlphaFoldDB" id="A0A168MD68"/>
<feature type="domain" description="Protein kinase" evidence="10">
    <location>
        <begin position="17"/>
        <end position="262"/>
    </location>
</feature>
<comment type="catalytic activity">
    <reaction evidence="7">
        <text>L-threonyl-[protein] + ATP = O-phospho-L-threonyl-[protein] + ADP + H(+)</text>
        <dbReference type="Rhea" id="RHEA:46608"/>
        <dbReference type="Rhea" id="RHEA-COMP:11060"/>
        <dbReference type="Rhea" id="RHEA-COMP:11605"/>
        <dbReference type="ChEBI" id="CHEBI:15378"/>
        <dbReference type="ChEBI" id="CHEBI:30013"/>
        <dbReference type="ChEBI" id="CHEBI:30616"/>
        <dbReference type="ChEBI" id="CHEBI:61977"/>
        <dbReference type="ChEBI" id="CHEBI:456216"/>
        <dbReference type="EC" id="2.7.11.1"/>
    </reaction>
</comment>
<evidence type="ECO:0000256" key="3">
    <source>
        <dbReference type="ARBA" id="ARBA00022679"/>
    </source>
</evidence>
<evidence type="ECO:0000313" key="11">
    <source>
        <dbReference type="EMBL" id="OAB44534.1"/>
    </source>
</evidence>